<proteinExistence type="predicted"/>
<dbReference type="KEGG" id="cja:CJA_2861"/>
<dbReference type="RefSeq" id="WP_012488447.1">
    <property type="nucleotide sequence ID" value="NC_010995.1"/>
</dbReference>
<dbReference type="OrthoDB" id="606708at2"/>
<dbReference type="HOGENOM" id="CLU_2315172_0_0_6"/>
<reference evidence="1 2" key="1">
    <citation type="journal article" date="2008" name="J. Bacteriol.">
        <title>Insights into plant cell wall degradation from the genome sequence of the soil bacterium Cellvibrio japonicus.</title>
        <authorList>
            <person name="Deboy R.T."/>
            <person name="Mongodin E.F."/>
            <person name="Fouts D.E."/>
            <person name="Tailford L.E."/>
            <person name="Khouri H."/>
            <person name="Emerson J.B."/>
            <person name="Mohamoud Y."/>
            <person name="Watkins K."/>
            <person name="Henrissat B."/>
            <person name="Gilbert H.J."/>
            <person name="Nelson K.E."/>
        </authorList>
    </citation>
    <scope>NUCLEOTIDE SEQUENCE [LARGE SCALE GENOMIC DNA]</scope>
    <source>
        <strain evidence="1 2">Ueda107</strain>
    </source>
</reference>
<sequence length="99" mass="10644">MGNPQWWAGADLLSQESPFRLLGIVLCADLRGGTGPYVGGDAGEGRVVFALHDGNCNNRSKTIIHGVPISGCAQIRTWVQKWVVLSSSANGYSGRYFHP</sequence>
<dbReference type="AlphaFoldDB" id="B3PC46"/>
<accession>B3PC46</accession>
<dbReference type="Proteomes" id="UP000001036">
    <property type="component" value="Chromosome"/>
</dbReference>
<protein>
    <submittedName>
        <fullName evidence="1">Uncharacterized protein</fullName>
    </submittedName>
</protein>
<gene>
    <name evidence="1" type="ordered locus">CJA_2861</name>
</gene>
<keyword evidence="2" id="KW-1185">Reference proteome</keyword>
<evidence type="ECO:0000313" key="1">
    <source>
        <dbReference type="EMBL" id="ACE83118.1"/>
    </source>
</evidence>
<name>B3PC46_CELJU</name>
<dbReference type="EMBL" id="CP000934">
    <property type="protein sequence ID" value="ACE83118.1"/>
    <property type="molecule type" value="Genomic_DNA"/>
</dbReference>
<evidence type="ECO:0000313" key="2">
    <source>
        <dbReference type="Proteomes" id="UP000001036"/>
    </source>
</evidence>
<dbReference type="STRING" id="498211.CJA_2861"/>
<organism evidence="1 2">
    <name type="scientific">Cellvibrio japonicus (strain Ueda107)</name>
    <name type="common">Pseudomonas fluorescens subsp. cellulosa</name>
    <dbReference type="NCBI Taxonomy" id="498211"/>
    <lineage>
        <taxon>Bacteria</taxon>
        <taxon>Pseudomonadati</taxon>
        <taxon>Pseudomonadota</taxon>
        <taxon>Gammaproteobacteria</taxon>
        <taxon>Cellvibrionales</taxon>
        <taxon>Cellvibrionaceae</taxon>
        <taxon>Cellvibrio</taxon>
    </lineage>
</organism>